<keyword evidence="1" id="KW-0472">Membrane</keyword>
<gene>
    <name evidence="2" type="ORF">CCMP2556_LOCUS39214</name>
</gene>
<feature type="transmembrane region" description="Helical" evidence="1">
    <location>
        <begin position="142"/>
        <end position="163"/>
    </location>
</feature>
<comment type="caution">
    <text evidence="2">The sequence shown here is derived from an EMBL/GenBank/DDBJ whole genome shotgun (WGS) entry which is preliminary data.</text>
</comment>
<feature type="transmembrane region" description="Helical" evidence="1">
    <location>
        <begin position="40"/>
        <end position="58"/>
    </location>
</feature>
<organism evidence="2 3">
    <name type="scientific">Durusdinium trenchii</name>
    <dbReference type="NCBI Taxonomy" id="1381693"/>
    <lineage>
        <taxon>Eukaryota</taxon>
        <taxon>Sar</taxon>
        <taxon>Alveolata</taxon>
        <taxon>Dinophyceae</taxon>
        <taxon>Suessiales</taxon>
        <taxon>Symbiodiniaceae</taxon>
        <taxon>Durusdinium</taxon>
    </lineage>
</organism>
<evidence type="ECO:0000313" key="3">
    <source>
        <dbReference type="Proteomes" id="UP001642484"/>
    </source>
</evidence>
<dbReference type="EMBL" id="CAXAMN010023684">
    <property type="protein sequence ID" value="CAK9079724.1"/>
    <property type="molecule type" value="Genomic_DNA"/>
</dbReference>
<feature type="transmembrane region" description="Helical" evidence="1">
    <location>
        <begin position="213"/>
        <end position="231"/>
    </location>
</feature>
<keyword evidence="1" id="KW-1133">Transmembrane helix</keyword>
<keyword evidence="3" id="KW-1185">Reference proteome</keyword>
<feature type="transmembrane region" description="Helical" evidence="1">
    <location>
        <begin position="310"/>
        <end position="330"/>
    </location>
</feature>
<keyword evidence="1" id="KW-0812">Transmembrane</keyword>
<evidence type="ECO:0000256" key="1">
    <source>
        <dbReference type="SAM" id="Phobius"/>
    </source>
</evidence>
<name>A0ABP0PUX1_9DINO</name>
<protein>
    <submittedName>
        <fullName evidence="2">Uncharacterized protein</fullName>
    </submittedName>
</protein>
<evidence type="ECO:0000313" key="2">
    <source>
        <dbReference type="EMBL" id="CAK9079724.1"/>
    </source>
</evidence>
<reference evidence="2 3" key="1">
    <citation type="submission" date="2024-02" db="EMBL/GenBank/DDBJ databases">
        <authorList>
            <person name="Chen Y."/>
            <person name="Shah S."/>
            <person name="Dougan E. K."/>
            <person name="Thang M."/>
            <person name="Chan C."/>
        </authorList>
    </citation>
    <scope>NUCLEOTIDE SEQUENCE [LARGE SCALE GENOMIC DNA]</scope>
</reference>
<accession>A0ABP0PUX1</accession>
<feature type="transmembrane region" description="Helical" evidence="1">
    <location>
        <begin position="284"/>
        <end position="303"/>
    </location>
</feature>
<proteinExistence type="predicted"/>
<dbReference type="Proteomes" id="UP001642484">
    <property type="component" value="Unassembled WGS sequence"/>
</dbReference>
<feature type="transmembrane region" description="Helical" evidence="1">
    <location>
        <begin position="243"/>
        <end position="264"/>
    </location>
</feature>
<sequence length="373" mass="41789">MAIIFRTVCAILTVPFAILQSAQRSLTVNNLHRSRKISTFFSGYLLYIAIVILSRSFFYSSPEKVKYVQDKVALPLPHRLLTFVSQFAHLTVVSHEMTSGYFAWAVLNEYGVLKASGSWLELPRPLAFSCRFCIAGIGSERYFVVATSVALFVAIVFWGSALVDPALMAPVDVILPAHYQLTPDFKQHLLFGAMFGPTDPEPACSWQTPFRLFMQYVHTLCPLLMVADMMVAEHPLGQADMEINATLCFALGYLAWNFFCWWLLQTPPYPLQKRFFELGVPWALFAYSVLSIFAMSLCIYIRWVRAVGGIFGGALSVALVCWASTGLQPWRGELARIQGLDPEVLMQGWQSGGRSAFLTKEAEIKFISQSKAS</sequence>